<dbReference type="Gene3D" id="3.30.930.10">
    <property type="entry name" value="Bira Bifunctional Protein, Domain 2"/>
    <property type="match status" value="1"/>
</dbReference>
<evidence type="ECO:0000313" key="11">
    <source>
        <dbReference type="EMBL" id="KAK5578467.1"/>
    </source>
</evidence>
<comment type="pathway">
    <text evidence="2">Protein modification; protein lipoylation via exogenous pathway; protein N(6)-(lipoyl)lysine from lipoate: step 1/2.</text>
</comment>
<protein>
    <recommendedName>
        <fullName evidence="4">lipoate--protein ligase</fullName>
        <ecNumber evidence="4">6.3.1.20</ecNumber>
    </recommendedName>
</protein>
<comment type="caution">
    <text evidence="11">The sequence shown here is derived from an EMBL/GenBank/DDBJ whole genome shotgun (WGS) entry which is preliminary data.</text>
</comment>
<sequence length="383" mass="43817">MISIKGIASPLLFKSNYNNFNFTKIVNIINNYNGSRFYSSDNCEKKSIKIYKSTTNNALFNIATEDWLFKEFELNKQTLYLWRNSPTVVIGRYQNPYKECHLQRMEEDGVVLARRYSGGGAVYHDLGNTNFTFLSPTSDYSKERNTNIIINSLSAIGISPPIEASGRNDIIVQGKKVSGSAYKQSGNRSFHHGTIMIDVNLDSLQKYLNPNKDKLKSKGITSVISRVLNMKTILPTMNHEMICDSVINEFCKAYGNENVQVEELTVSDLERIPSLKETYETLQKWDWRYGNSPEFEHQFEKRFDWGSIDININCTKSIIDKVKIYSDSLNPTMIEVLSNNLLGMKYNQEGITTAIERTKTVLDNTQDSNSQLDQLKEYLINSI</sequence>
<dbReference type="NCBIfam" id="TIGR00545">
    <property type="entry name" value="lipoyltrans"/>
    <property type="match status" value="1"/>
</dbReference>
<dbReference type="InterPro" id="IPR045864">
    <property type="entry name" value="aa-tRNA-synth_II/BPL/LPL"/>
</dbReference>
<reference evidence="11 12" key="1">
    <citation type="submission" date="2023-11" db="EMBL/GenBank/DDBJ databases">
        <title>Dfirmibasis_genome.</title>
        <authorList>
            <person name="Edelbroek B."/>
            <person name="Kjellin J."/>
            <person name="Jerlstrom-Hultqvist J."/>
            <person name="Soderbom F."/>
        </authorList>
    </citation>
    <scope>NUCLEOTIDE SEQUENCE [LARGE SCALE GENOMIC DNA]</scope>
    <source>
        <strain evidence="11 12">TNS-C-14</strain>
    </source>
</reference>
<evidence type="ECO:0000256" key="6">
    <source>
        <dbReference type="ARBA" id="ARBA00022598"/>
    </source>
</evidence>
<keyword evidence="12" id="KW-1185">Reference proteome</keyword>
<comment type="catalytic activity">
    <reaction evidence="9">
        <text>L-lysyl-[lipoyl-carrier protein] + (R)-lipoate + ATP = N(6)-[(R)-lipoyl]-L-lysyl-[lipoyl-carrier protein] + AMP + diphosphate + H(+)</text>
        <dbReference type="Rhea" id="RHEA:49288"/>
        <dbReference type="Rhea" id="RHEA-COMP:10500"/>
        <dbReference type="Rhea" id="RHEA-COMP:10502"/>
        <dbReference type="ChEBI" id="CHEBI:15378"/>
        <dbReference type="ChEBI" id="CHEBI:29969"/>
        <dbReference type="ChEBI" id="CHEBI:30616"/>
        <dbReference type="ChEBI" id="CHEBI:33019"/>
        <dbReference type="ChEBI" id="CHEBI:83088"/>
        <dbReference type="ChEBI" id="CHEBI:83099"/>
        <dbReference type="ChEBI" id="CHEBI:456215"/>
        <dbReference type="EC" id="6.3.1.20"/>
    </reaction>
</comment>
<dbReference type="GO" id="GO:0017118">
    <property type="term" value="F:lipoyltransferase activity"/>
    <property type="evidence" value="ECO:0007669"/>
    <property type="project" value="TreeGrafter"/>
</dbReference>
<dbReference type="AlphaFoldDB" id="A0AAN7YWD9"/>
<dbReference type="InterPro" id="IPR019491">
    <property type="entry name" value="Lipoate_protein_ligase_C"/>
</dbReference>
<proteinExistence type="inferred from homology"/>
<keyword evidence="6" id="KW-0436">Ligase</keyword>
<evidence type="ECO:0000256" key="1">
    <source>
        <dbReference type="ARBA" id="ARBA00005085"/>
    </source>
</evidence>
<dbReference type="SUPFAM" id="SSF55681">
    <property type="entry name" value="Class II aaRS and biotin synthetases"/>
    <property type="match status" value="1"/>
</dbReference>
<keyword evidence="7" id="KW-0547">Nucleotide-binding</keyword>
<dbReference type="SUPFAM" id="SSF82649">
    <property type="entry name" value="SufE/NifU"/>
    <property type="match status" value="1"/>
</dbReference>
<dbReference type="GO" id="GO:0005524">
    <property type="term" value="F:ATP binding"/>
    <property type="evidence" value="ECO:0007669"/>
    <property type="project" value="UniProtKB-KW"/>
</dbReference>
<gene>
    <name evidence="11" type="ORF">RB653_008138</name>
</gene>
<name>A0AAN7YWD9_9MYCE</name>
<dbReference type="CDD" id="cd16443">
    <property type="entry name" value="LplA"/>
    <property type="match status" value="1"/>
</dbReference>
<feature type="domain" description="BPL/LPL catalytic" evidence="10">
    <location>
        <begin position="73"/>
        <end position="258"/>
    </location>
</feature>
<dbReference type="EMBL" id="JAVFKY010000003">
    <property type="protein sequence ID" value="KAK5578467.1"/>
    <property type="molecule type" value="Genomic_DNA"/>
</dbReference>
<dbReference type="PANTHER" id="PTHR12561:SF3">
    <property type="entry name" value="LIPOYLTRANSFERASE 1, MITOCHONDRIAL"/>
    <property type="match status" value="1"/>
</dbReference>
<dbReference type="Gene3D" id="3.30.390.50">
    <property type="entry name" value="CO dehydrogenase flavoprotein, C-terminal domain"/>
    <property type="match status" value="1"/>
</dbReference>
<evidence type="ECO:0000256" key="5">
    <source>
        <dbReference type="ARBA" id="ARBA00022490"/>
    </source>
</evidence>
<dbReference type="InterPro" id="IPR004143">
    <property type="entry name" value="BPL_LPL_catalytic"/>
</dbReference>
<comment type="similarity">
    <text evidence="3">Belongs to the LplA family.</text>
</comment>
<dbReference type="GO" id="GO:0016979">
    <property type="term" value="F:lipoate-protein ligase activity"/>
    <property type="evidence" value="ECO:0007669"/>
    <property type="project" value="UniProtKB-EC"/>
</dbReference>
<keyword evidence="5" id="KW-0963">Cytoplasm</keyword>
<dbReference type="GO" id="GO:0009249">
    <property type="term" value="P:protein lipoylation"/>
    <property type="evidence" value="ECO:0007669"/>
    <property type="project" value="InterPro"/>
</dbReference>
<evidence type="ECO:0000256" key="3">
    <source>
        <dbReference type="ARBA" id="ARBA00008242"/>
    </source>
</evidence>
<dbReference type="GO" id="GO:0005737">
    <property type="term" value="C:cytoplasm"/>
    <property type="evidence" value="ECO:0007669"/>
    <property type="project" value="TreeGrafter"/>
</dbReference>
<evidence type="ECO:0000256" key="7">
    <source>
        <dbReference type="ARBA" id="ARBA00022741"/>
    </source>
</evidence>
<comment type="pathway">
    <text evidence="1">Protein modification; protein lipoylation via exogenous pathway; protein N(6)-(lipoyl)lysine from lipoate: step 2/2.</text>
</comment>
<evidence type="ECO:0000256" key="9">
    <source>
        <dbReference type="ARBA" id="ARBA00048037"/>
    </source>
</evidence>
<evidence type="ECO:0000256" key="8">
    <source>
        <dbReference type="ARBA" id="ARBA00022840"/>
    </source>
</evidence>
<dbReference type="FunFam" id="3.30.930.10:FF:000024">
    <property type="entry name" value="Lipoate-protein ligase A"/>
    <property type="match status" value="1"/>
</dbReference>
<dbReference type="PROSITE" id="PS51733">
    <property type="entry name" value="BPL_LPL_CATALYTIC"/>
    <property type="match status" value="1"/>
</dbReference>
<dbReference type="Pfam" id="PF10437">
    <property type="entry name" value="Lip_prot_lig_C"/>
    <property type="match status" value="1"/>
</dbReference>
<dbReference type="InterPro" id="IPR004562">
    <property type="entry name" value="LipoylTrfase_LipoateP_Ligase"/>
</dbReference>
<evidence type="ECO:0000256" key="4">
    <source>
        <dbReference type="ARBA" id="ARBA00012367"/>
    </source>
</evidence>
<dbReference type="PANTHER" id="PTHR12561">
    <property type="entry name" value="LIPOATE-PROTEIN LIGASE"/>
    <property type="match status" value="1"/>
</dbReference>
<dbReference type="Pfam" id="PF21948">
    <property type="entry name" value="LplA-B_cat"/>
    <property type="match status" value="1"/>
</dbReference>
<organism evidence="11 12">
    <name type="scientific">Dictyostelium firmibasis</name>
    <dbReference type="NCBI Taxonomy" id="79012"/>
    <lineage>
        <taxon>Eukaryota</taxon>
        <taxon>Amoebozoa</taxon>
        <taxon>Evosea</taxon>
        <taxon>Eumycetozoa</taxon>
        <taxon>Dictyostelia</taxon>
        <taxon>Dictyosteliales</taxon>
        <taxon>Dictyosteliaceae</taxon>
        <taxon>Dictyostelium</taxon>
    </lineage>
</organism>
<dbReference type="EC" id="6.3.1.20" evidence="4"/>
<evidence type="ECO:0000313" key="12">
    <source>
        <dbReference type="Proteomes" id="UP001344447"/>
    </source>
</evidence>
<dbReference type="Proteomes" id="UP001344447">
    <property type="component" value="Unassembled WGS sequence"/>
</dbReference>
<keyword evidence="8" id="KW-0067">ATP-binding</keyword>
<accession>A0AAN7YWD9</accession>
<evidence type="ECO:0000256" key="2">
    <source>
        <dbReference type="ARBA" id="ARBA00005124"/>
    </source>
</evidence>
<evidence type="ECO:0000259" key="10">
    <source>
        <dbReference type="PROSITE" id="PS51733"/>
    </source>
</evidence>